<dbReference type="Proteomes" id="UP000015480">
    <property type="component" value="Chromosome"/>
</dbReference>
<dbReference type="SUPFAM" id="SSF54534">
    <property type="entry name" value="FKBP-like"/>
    <property type="match status" value="1"/>
</dbReference>
<evidence type="ECO:0000256" key="1">
    <source>
        <dbReference type="ARBA" id="ARBA00004401"/>
    </source>
</evidence>
<keyword evidence="10" id="KW-0413">Isomerase</keyword>
<dbReference type="PANTHER" id="PTHR47529">
    <property type="entry name" value="PEPTIDYL-PROLYL CIS-TRANS ISOMERASE D"/>
    <property type="match status" value="1"/>
</dbReference>
<evidence type="ECO:0000256" key="3">
    <source>
        <dbReference type="ARBA" id="ARBA00022692"/>
    </source>
</evidence>
<dbReference type="PANTHER" id="PTHR47529:SF1">
    <property type="entry name" value="PERIPLASMIC CHAPERONE PPID"/>
    <property type="match status" value="1"/>
</dbReference>
<dbReference type="InterPro" id="IPR000297">
    <property type="entry name" value="PPIase_PpiC"/>
</dbReference>
<evidence type="ECO:0000313" key="10">
    <source>
        <dbReference type="EMBL" id="AGT07871.1"/>
    </source>
</evidence>
<evidence type="ECO:0000313" key="11">
    <source>
        <dbReference type="Proteomes" id="UP000015480"/>
    </source>
</evidence>
<keyword evidence="4" id="KW-1133">Transmembrane helix</keyword>
<dbReference type="GO" id="GO:0003755">
    <property type="term" value="F:peptidyl-prolyl cis-trans isomerase activity"/>
    <property type="evidence" value="ECO:0007669"/>
    <property type="project" value="UniProtKB-EC"/>
</dbReference>
<feature type="region of interest" description="Disordered" evidence="8">
    <location>
        <begin position="495"/>
        <end position="544"/>
    </location>
</feature>
<keyword evidence="3" id="KW-0812">Transmembrane</keyword>
<comment type="subcellular location">
    <subcellularLocation>
        <location evidence="1">Cell membrane</location>
        <topology evidence="1">Single-pass type II membrane protein</topology>
    </subcellularLocation>
</comment>
<dbReference type="HOGENOM" id="CLU_023843_2_1_5"/>
<evidence type="ECO:0000256" key="4">
    <source>
        <dbReference type="ARBA" id="ARBA00022989"/>
    </source>
</evidence>
<evidence type="ECO:0000256" key="6">
    <source>
        <dbReference type="ARBA" id="ARBA00023186"/>
    </source>
</evidence>
<feature type="domain" description="PpiC" evidence="9">
    <location>
        <begin position="230"/>
        <end position="349"/>
    </location>
</feature>
<gene>
    <name evidence="10" type="ORF">JCM7686_0762</name>
</gene>
<dbReference type="EMBL" id="CP006650">
    <property type="protein sequence ID" value="AGT07871.1"/>
    <property type="molecule type" value="Genomic_DNA"/>
</dbReference>
<keyword evidence="6" id="KW-0143">Chaperone</keyword>
<dbReference type="STRING" id="1367847.JCM7686_0762"/>
<keyword evidence="2" id="KW-1003">Cell membrane</keyword>
<dbReference type="SUPFAM" id="SSF109998">
    <property type="entry name" value="Triger factor/SurA peptide-binding domain-like"/>
    <property type="match status" value="1"/>
</dbReference>
<proteinExistence type="inferred from homology"/>
<dbReference type="KEGG" id="pami:JCM7686_0762"/>
<evidence type="ECO:0000256" key="5">
    <source>
        <dbReference type="ARBA" id="ARBA00023136"/>
    </source>
</evidence>
<keyword evidence="11" id="KW-1185">Reference proteome</keyword>
<reference evidence="10 11" key="1">
    <citation type="journal article" date="2014" name="BMC Genomics">
        <title>Architecture and functions of a multipartite genome of the methylotrophic bacterium Paracoccus aminophilus JCM 7686, containing primary and secondary chromids.</title>
        <authorList>
            <person name="Dziewit L."/>
            <person name="Czarnecki J."/>
            <person name="Wibberg D."/>
            <person name="Radlinska M."/>
            <person name="Mrozek P."/>
            <person name="Szymczak M."/>
            <person name="Schluter A."/>
            <person name="Puhler A."/>
            <person name="Bartosik D."/>
        </authorList>
    </citation>
    <scope>NUCLEOTIDE SEQUENCE [LARGE SCALE GENOMIC DNA]</scope>
    <source>
        <strain evidence="10">JCM 7686</strain>
    </source>
</reference>
<evidence type="ECO:0000256" key="2">
    <source>
        <dbReference type="ARBA" id="ARBA00022475"/>
    </source>
</evidence>
<dbReference type="Pfam" id="PF13624">
    <property type="entry name" value="SurA_N_3"/>
    <property type="match status" value="1"/>
</dbReference>
<dbReference type="GO" id="GO:0005886">
    <property type="term" value="C:plasma membrane"/>
    <property type="evidence" value="ECO:0007669"/>
    <property type="project" value="UniProtKB-SubCell"/>
</dbReference>
<comment type="similarity">
    <text evidence="7">Belongs to the PpiD chaperone family.</text>
</comment>
<dbReference type="InterPro" id="IPR027304">
    <property type="entry name" value="Trigger_fact/SurA_dom_sf"/>
</dbReference>
<evidence type="ECO:0000259" key="9">
    <source>
        <dbReference type="Pfam" id="PF13145"/>
    </source>
</evidence>
<protein>
    <submittedName>
        <fullName evidence="10">Peptidyl-prolyl cis-trans isomerase D</fullName>
        <ecNumber evidence="10">5.2.1.8</ecNumber>
    </submittedName>
</protein>
<keyword evidence="5" id="KW-0472">Membrane</keyword>
<dbReference type="eggNOG" id="COG0760">
    <property type="taxonomic scope" value="Bacteria"/>
</dbReference>
<accession>S5YRI0</accession>
<dbReference type="PATRIC" id="fig|1367847.3.peg.713"/>
<evidence type="ECO:0000256" key="8">
    <source>
        <dbReference type="SAM" id="MobiDB-lite"/>
    </source>
</evidence>
<feature type="compositionally biased region" description="Low complexity" evidence="8">
    <location>
        <begin position="495"/>
        <end position="529"/>
    </location>
</feature>
<dbReference type="Pfam" id="PF13145">
    <property type="entry name" value="Rotamase_2"/>
    <property type="match status" value="1"/>
</dbReference>
<dbReference type="Gene3D" id="1.10.4030.10">
    <property type="entry name" value="Porin chaperone SurA, peptide-binding domain"/>
    <property type="match status" value="1"/>
</dbReference>
<name>S5YRI0_PARAH</name>
<evidence type="ECO:0000256" key="7">
    <source>
        <dbReference type="ARBA" id="ARBA00038408"/>
    </source>
</evidence>
<dbReference type="AlphaFoldDB" id="S5YRI0"/>
<organism evidence="10 11">
    <name type="scientific">Paracoccus aminophilus JCM 7686</name>
    <dbReference type="NCBI Taxonomy" id="1367847"/>
    <lineage>
        <taxon>Bacteria</taxon>
        <taxon>Pseudomonadati</taxon>
        <taxon>Pseudomonadota</taxon>
        <taxon>Alphaproteobacteria</taxon>
        <taxon>Rhodobacterales</taxon>
        <taxon>Paracoccaceae</taxon>
        <taxon>Paracoccus</taxon>
    </lineage>
</organism>
<sequence>MGFMLIGLGGFGIQNFSGGSSSDIGQAGDISVTAGDYARGVRNEMQNFSQRMGKAMTMEEAKQIGVPQIVLSRLFLSASLENEANRLGISVGDKTVGEQLLAIQAFRGLTGQFDRKVYADTLRQEGMTERQFEHDLRMDQARLMLQQAVTGGIKAPEAMTNLSASWLLETRNIRWQELLAKDLAAPVVAPDEATLEAWHKANADRFTAPEIRKITYVWITPEMIEEKVQIDDQALRDLYQQRIAEFVKPERRMVEKLVFQDDAAAAAAKARLDKGEVDFEGLAKERGLTLNDVDLGEVTKDQLGAAGDQVFALTQPGVTGPLPTNLGPALFSMNAILEPVNTTFEEAKPELRGEAALDRARRQIDEMRSQIDDELASGATLEDLAKDKGLELGKIDWTQSEEPAQGSIAGYPAFRSAAGQVTTQDFAELKELDDGGIFALRLDETVPPTLIPFEEARPRVTEDWIASETHRRLLALADEGKVAAMSKTMAAAATETATTAGAAPETTAPETTAPETTGTETATAEATTPVPGSDEAAVSAEADKEPWHEVASLPRDGFISGTPQALVPGAFGLKEVGDTDIVSAENRVFLVTLEAINKADLGSDQAKPVLTNVGNRIGQSLQQDLFDYYARAVQAGQGVTINQAAIDAANSRM</sequence>
<dbReference type="InterPro" id="IPR052029">
    <property type="entry name" value="PpiD_chaperone"/>
</dbReference>
<dbReference type="EC" id="5.2.1.8" evidence="10"/>